<dbReference type="EMBL" id="CP003249">
    <property type="protein sequence ID" value="AFV75983.1"/>
    <property type="molecule type" value="Genomic_DNA"/>
</dbReference>
<keyword evidence="3" id="KW-0808">Transferase</keyword>
<sequence>MERRERAKHPLIIGLTGNIGSGKSTVARLLRAWGYKVLDADELARRARENKKEELKRLFPEAFRGEELDTRALGRLVFSDPERLKALEALLHPEIRRLLEEELKGLEGERVVFLEIPLLFEKGWEGRLDGVLLVKAPLELRLERVMARSGLSREEVLARERAQMPEEEKAGRADWVLENRGSLEELEENLRAILRAIEAKAEGAREGR</sequence>
<evidence type="ECO:0000256" key="1">
    <source>
        <dbReference type="ARBA" id="ARBA00022741"/>
    </source>
</evidence>
<evidence type="ECO:0000313" key="5">
    <source>
        <dbReference type="EMBL" id="AFV75983.1"/>
    </source>
</evidence>
<comment type="catalytic activity">
    <reaction evidence="3">
        <text>3'-dephospho-CoA + ATP = ADP + CoA + H(+)</text>
        <dbReference type="Rhea" id="RHEA:18245"/>
        <dbReference type="ChEBI" id="CHEBI:15378"/>
        <dbReference type="ChEBI" id="CHEBI:30616"/>
        <dbReference type="ChEBI" id="CHEBI:57287"/>
        <dbReference type="ChEBI" id="CHEBI:57328"/>
        <dbReference type="ChEBI" id="CHEBI:456216"/>
        <dbReference type="EC" id="2.7.1.24"/>
    </reaction>
</comment>
<accession>K7QWM9</accession>
<dbReference type="RefSeq" id="WP_016329174.1">
    <property type="nucleotide sequence ID" value="NC_019386.1"/>
</dbReference>
<comment type="pathway">
    <text evidence="3">Cofactor biosynthesis; coenzyme A biosynthesis; CoA from (R)-pantothenate: step 5/5.</text>
</comment>
<dbReference type="AlphaFoldDB" id="K7QWM9"/>
<dbReference type="OrthoDB" id="9812943at2"/>
<proteinExistence type="inferred from homology"/>
<dbReference type="KEGG" id="tos:Theos_0927"/>
<protein>
    <recommendedName>
        <fullName evidence="3 4">Dephospho-CoA kinase</fullName>
        <ecNumber evidence="3 4">2.7.1.24</ecNumber>
    </recommendedName>
    <alternativeName>
        <fullName evidence="3">Dephosphocoenzyme A kinase</fullName>
    </alternativeName>
</protein>
<dbReference type="GO" id="GO:0004140">
    <property type="term" value="F:dephospho-CoA kinase activity"/>
    <property type="evidence" value="ECO:0007669"/>
    <property type="project" value="UniProtKB-UniRule"/>
</dbReference>
<dbReference type="Proteomes" id="UP000000211">
    <property type="component" value="Chromosome"/>
</dbReference>
<dbReference type="UniPathway" id="UPA00241">
    <property type="reaction ID" value="UER00356"/>
</dbReference>
<dbReference type="CDD" id="cd02022">
    <property type="entry name" value="DPCK"/>
    <property type="match status" value="1"/>
</dbReference>
<feature type="binding site" evidence="3">
    <location>
        <begin position="20"/>
        <end position="25"/>
    </location>
    <ligand>
        <name>ATP</name>
        <dbReference type="ChEBI" id="CHEBI:30616"/>
    </ligand>
</feature>
<dbReference type="PATRIC" id="fig|751945.3.peg.920"/>
<keyword evidence="3" id="KW-0963">Cytoplasm</keyword>
<dbReference type="PANTHER" id="PTHR10695">
    <property type="entry name" value="DEPHOSPHO-COA KINASE-RELATED"/>
    <property type="match status" value="1"/>
</dbReference>
<dbReference type="GO" id="GO:0005737">
    <property type="term" value="C:cytoplasm"/>
    <property type="evidence" value="ECO:0007669"/>
    <property type="project" value="UniProtKB-SubCell"/>
</dbReference>
<gene>
    <name evidence="3" type="primary">coaE</name>
    <name evidence="5" type="ORF">Theos_0927</name>
</gene>
<comment type="subcellular location">
    <subcellularLocation>
        <location evidence="3">Cytoplasm</location>
    </subcellularLocation>
</comment>
<dbReference type="Gene3D" id="3.40.50.300">
    <property type="entry name" value="P-loop containing nucleotide triphosphate hydrolases"/>
    <property type="match status" value="1"/>
</dbReference>
<dbReference type="InterPro" id="IPR001977">
    <property type="entry name" value="Depp_CoAkinase"/>
</dbReference>
<comment type="function">
    <text evidence="3">Catalyzes the phosphorylation of the 3'-hydroxyl group of dephosphocoenzyme A to form coenzyme A.</text>
</comment>
<dbReference type="NCBIfam" id="TIGR00152">
    <property type="entry name" value="dephospho-CoA kinase"/>
    <property type="match status" value="1"/>
</dbReference>
<keyword evidence="3" id="KW-0173">Coenzyme A biosynthesis</keyword>
<keyword evidence="2 3" id="KW-0067">ATP-binding</keyword>
<evidence type="ECO:0000313" key="6">
    <source>
        <dbReference type="Proteomes" id="UP000000211"/>
    </source>
</evidence>
<dbReference type="STRING" id="751945.Theos_0927"/>
<keyword evidence="1 3" id="KW-0547">Nucleotide-binding</keyword>
<evidence type="ECO:0000256" key="3">
    <source>
        <dbReference type="HAMAP-Rule" id="MF_00376"/>
    </source>
</evidence>
<dbReference type="GO" id="GO:0015937">
    <property type="term" value="P:coenzyme A biosynthetic process"/>
    <property type="evidence" value="ECO:0007669"/>
    <property type="project" value="UniProtKB-UniRule"/>
</dbReference>
<dbReference type="HOGENOM" id="CLU_057180_1_1_0"/>
<evidence type="ECO:0000256" key="4">
    <source>
        <dbReference type="NCBIfam" id="TIGR00152"/>
    </source>
</evidence>
<keyword evidence="3 5" id="KW-0418">Kinase</keyword>
<keyword evidence="6" id="KW-1185">Reference proteome</keyword>
<dbReference type="EC" id="2.7.1.24" evidence="3 4"/>
<dbReference type="SUPFAM" id="SSF52540">
    <property type="entry name" value="P-loop containing nucleoside triphosphate hydrolases"/>
    <property type="match status" value="1"/>
</dbReference>
<reference evidence="5 6" key="1">
    <citation type="journal article" date="2013" name="Genome Announc.">
        <title>Whole Genome Sequencing of Thermus oshimai JL-2 and Thermus thermophilus JL-18, Incomplete Denitrifiers from the United States Great Basin.</title>
        <authorList>
            <person name="Murugapiran S.K."/>
            <person name="Huntemann M."/>
            <person name="Wei C.L."/>
            <person name="Han J."/>
            <person name="Detter J.C."/>
            <person name="Han C.S."/>
            <person name="Erkkila T.H."/>
            <person name="Teshima H."/>
            <person name="Chen A."/>
            <person name="Kyrpides N."/>
            <person name="Mavrommatis K."/>
            <person name="Markowitz V."/>
            <person name="Szeto E."/>
            <person name="Ivanova N."/>
            <person name="Pagani I."/>
            <person name="Lam J."/>
            <person name="McDonald A.I."/>
            <person name="Dodsworth J.A."/>
            <person name="Pati A."/>
            <person name="Goodwin L."/>
            <person name="Peters L."/>
            <person name="Pitluck S."/>
            <person name="Woyke T."/>
            <person name="Hedlund B.P."/>
        </authorList>
    </citation>
    <scope>NUCLEOTIDE SEQUENCE</scope>
    <source>
        <strain evidence="5 6">JL-2</strain>
    </source>
</reference>
<dbReference type="eggNOG" id="COG0237">
    <property type="taxonomic scope" value="Bacteria"/>
</dbReference>
<organism evidence="5 6">
    <name type="scientific">Thermus oshimai JL-2</name>
    <dbReference type="NCBI Taxonomy" id="751945"/>
    <lineage>
        <taxon>Bacteria</taxon>
        <taxon>Thermotogati</taxon>
        <taxon>Deinococcota</taxon>
        <taxon>Deinococci</taxon>
        <taxon>Thermales</taxon>
        <taxon>Thermaceae</taxon>
        <taxon>Thermus</taxon>
    </lineage>
</organism>
<evidence type="ECO:0000256" key="2">
    <source>
        <dbReference type="ARBA" id="ARBA00022840"/>
    </source>
</evidence>
<name>K7QWM9_THEOS</name>
<dbReference type="InterPro" id="IPR027417">
    <property type="entry name" value="P-loop_NTPase"/>
</dbReference>
<comment type="similarity">
    <text evidence="3">Belongs to the CoaE family.</text>
</comment>
<dbReference type="HAMAP" id="MF_00376">
    <property type="entry name" value="Dephospho_CoA_kinase"/>
    <property type="match status" value="1"/>
</dbReference>
<dbReference type="GO" id="GO:0005524">
    <property type="term" value="F:ATP binding"/>
    <property type="evidence" value="ECO:0007669"/>
    <property type="project" value="UniProtKB-UniRule"/>
</dbReference>
<dbReference type="Pfam" id="PF01121">
    <property type="entry name" value="CoaE"/>
    <property type="match status" value="1"/>
</dbReference>
<dbReference type="PANTHER" id="PTHR10695:SF46">
    <property type="entry name" value="BIFUNCTIONAL COENZYME A SYNTHASE-RELATED"/>
    <property type="match status" value="1"/>
</dbReference>
<dbReference type="PROSITE" id="PS51219">
    <property type="entry name" value="DPCK"/>
    <property type="match status" value="1"/>
</dbReference>